<dbReference type="EMBL" id="CP000001">
    <property type="protein sequence ID" value="AAU19309.1"/>
    <property type="molecule type" value="Genomic_DNA"/>
</dbReference>
<dbReference type="InterPro" id="IPR050363">
    <property type="entry name" value="MIP/Aquaporin"/>
</dbReference>
<evidence type="ECO:0000256" key="2">
    <source>
        <dbReference type="ARBA" id="ARBA00006175"/>
    </source>
</evidence>
<dbReference type="InterPro" id="IPR022357">
    <property type="entry name" value="MIP_CS"/>
</dbReference>
<evidence type="ECO:0000256" key="8">
    <source>
        <dbReference type="SAM" id="Phobius"/>
    </source>
</evidence>
<dbReference type="PROSITE" id="PS00221">
    <property type="entry name" value="MIP"/>
    <property type="match status" value="1"/>
</dbReference>
<dbReference type="FunFam" id="1.20.1080.10:FF:000038">
    <property type="entry name" value="Glycerol uptake facilitator protein"/>
    <property type="match status" value="1"/>
</dbReference>
<gene>
    <name evidence="9" type="primary">glpF</name>
    <name evidence="9" type="ordered locus">BCE33L0937</name>
</gene>
<feature type="transmembrane region" description="Helical" evidence="8">
    <location>
        <begin position="168"/>
        <end position="189"/>
    </location>
</feature>
<feature type="transmembrane region" description="Helical" evidence="8">
    <location>
        <begin position="6"/>
        <end position="30"/>
    </location>
</feature>
<feature type="transmembrane region" description="Helical" evidence="8">
    <location>
        <begin position="42"/>
        <end position="67"/>
    </location>
</feature>
<feature type="transmembrane region" description="Helical" evidence="8">
    <location>
        <begin position="216"/>
        <end position="234"/>
    </location>
</feature>
<keyword evidence="6 8" id="KW-0472">Membrane</keyword>
<dbReference type="NCBIfam" id="TIGR00861">
    <property type="entry name" value="MIP"/>
    <property type="match status" value="1"/>
</dbReference>
<reference evidence="10" key="1">
    <citation type="journal article" date="2006" name="J. Bacteriol.">
        <title>Pathogenomic sequence analysis of Bacillus cereus and Bacillus thuringiensis isolates closely related to Bacillus anthracis.</title>
        <authorList>
            <person name="Han C.S."/>
            <person name="Xie G."/>
            <person name="Challacombe J.F."/>
            <person name="Altherr M.R."/>
            <person name="Bhotika S.S."/>
            <person name="Brown N."/>
            <person name="Bruce D."/>
            <person name="Campbell C.S."/>
            <person name="Campbell M.L."/>
            <person name="Chen J."/>
            <person name="Chertkov O."/>
            <person name="Cleland C."/>
            <person name="Dimitrijevic M."/>
            <person name="Doggett N.A."/>
            <person name="Fawcett J.J."/>
            <person name="Glavina T."/>
            <person name="Goodwin L.A."/>
            <person name="Green L.D."/>
            <person name="Hill K.K."/>
            <person name="Hitchcock P."/>
            <person name="Jackson P.J."/>
            <person name="Keim P."/>
            <person name="Kewalramani A.R."/>
            <person name="Longmire J."/>
            <person name="Lucas S."/>
            <person name="Malfatti S."/>
            <person name="McMurry K."/>
            <person name="Meincke L.J."/>
            <person name="Misra M."/>
            <person name="Moseman B.L."/>
            <person name="Mundt M."/>
            <person name="Munk A.C."/>
            <person name="Okinaka R.T."/>
            <person name="Parson-Quintana B."/>
            <person name="Reilly L.P."/>
            <person name="Richardson P."/>
            <person name="Robinson D.L."/>
            <person name="Rubin E."/>
            <person name="Saunders E."/>
            <person name="Tapia R."/>
            <person name="Tesmer J.G."/>
            <person name="Thayer N."/>
            <person name="Thompson L.S."/>
            <person name="Tice H."/>
            <person name="Ticknor L.O."/>
            <person name="Wills P.L."/>
            <person name="Brettin T.S."/>
            <person name="Gilna P."/>
        </authorList>
    </citation>
    <scope>NUCLEOTIDE SEQUENCE [LARGE SCALE GENOMIC DNA]</scope>
    <source>
        <strain evidence="10">ZK / E33L</strain>
    </source>
</reference>
<keyword evidence="4 7" id="KW-0812">Transmembrane</keyword>
<protein>
    <submittedName>
        <fullName evidence="9">Glycerol uptake facilitator protein</fullName>
    </submittedName>
</protein>
<evidence type="ECO:0000256" key="5">
    <source>
        <dbReference type="ARBA" id="ARBA00022989"/>
    </source>
</evidence>
<feature type="transmembrane region" description="Helical" evidence="8">
    <location>
        <begin position="246"/>
        <end position="265"/>
    </location>
</feature>
<keyword evidence="3 7" id="KW-0813">Transport</keyword>
<accession>Q63EX3</accession>
<dbReference type="Proteomes" id="UP000002612">
    <property type="component" value="Chromosome"/>
</dbReference>
<dbReference type="InterPro" id="IPR023271">
    <property type="entry name" value="Aquaporin-like"/>
</dbReference>
<evidence type="ECO:0000256" key="4">
    <source>
        <dbReference type="ARBA" id="ARBA00022692"/>
    </source>
</evidence>
<dbReference type="KEGG" id="bcz:BCE33L0937"/>
<dbReference type="PRINTS" id="PR00783">
    <property type="entry name" value="MINTRINSICP"/>
</dbReference>
<evidence type="ECO:0000256" key="7">
    <source>
        <dbReference type="RuleBase" id="RU000477"/>
    </source>
</evidence>
<dbReference type="Pfam" id="PF00230">
    <property type="entry name" value="MIP"/>
    <property type="match status" value="1"/>
</dbReference>
<dbReference type="AlphaFoldDB" id="Q63EX3"/>
<evidence type="ECO:0000313" key="10">
    <source>
        <dbReference type="Proteomes" id="UP000002612"/>
    </source>
</evidence>
<sequence length="278" mass="28923">MWRDTMSAFLGELIGTALLIVLGGGVCAGVSLKKSFAKDSGWIVITMGWGLAVAVAAYAVGSISGAHLNPALTIGLAFKGAFPWSDVPGYIAAQMIGAIIGAVIVYLHYLPHWKETEDPGTKLGVFATGPAIPNTFANLLSEMIGTFVLVFGILAIGANKFADGLNPFIVGFLIVSIGLSLGGTTGYAINPARDLGPRIAHFFLPIAGKGGSNWKYAWIPVVGPILGGSLAGLFHQVVFEGKQNAALIYVIIATVIVLAISYMTSKKSGSNTNSRKVA</sequence>
<dbReference type="GO" id="GO:0015254">
    <property type="term" value="F:glycerol channel activity"/>
    <property type="evidence" value="ECO:0007669"/>
    <property type="project" value="TreeGrafter"/>
</dbReference>
<evidence type="ECO:0000313" key="9">
    <source>
        <dbReference type="EMBL" id="AAU19309.1"/>
    </source>
</evidence>
<organism evidence="9 10">
    <name type="scientific">Bacillus cereus (strain ZK / E33L)</name>
    <dbReference type="NCBI Taxonomy" id="288681"/>
    <lineage>
        <taxon>Bacteria</taxon>
        <taxon>Bacillati</taxon>
        <taxon>Bacillota</taxon>
        <taxon>Bacilli</taxon>
        <taxon>Bacillales</taxon>
        <taxon>Bacillaceae</taxon>
        <taxon>Bacillus</taxon>
        <taxon>Bacillus cereus group</taxon>
    </lineage>
</organism>
<comment type="similarity">
    <text evidence="2 7">Belongs to the MIP/aquaporin (TC 1.A.8) family.</text>
</comment>
<evidence type="ECO:0000256" key="1">
    <source>
        <dbReference type="ARBA" id="ARBA00004141"/>
    </source>
</evidence>
<comment type="subcellular location">
    <subcellularLocation>
        <location evidence="1">Membrane</location>
        <topology evidence="1">Multi-pass membrane protein</topology>
    </subcellularLocation>
</comment>
<dbReference type="GO" id="GO:0005886">
    <property type="term" value="C:plasma membrane"/>
    <property type="evidence" value="ECO:0007669"/>
    <property type="project" value="TreeGrafter"/>
</dbReference>
<dbReference type="SUPFAM" id="SSF81338">
    <property type="entry name" value="Aquaporin-like"/>
    <property type="match status" value="1"/>
</dbReference>
<dbReference type="Gene3D" id="1.20.1080.10">
    <property type="entry name" value="Glycerol uptake facilitator protein"/>
    <property type="match status" value="1"/>
</dbReference>
<feature type="transmembrane region" description="Helical" evidence="8">
    <location>
        <begin position="131"/>
        <end position="156"/>
    </location>
</feature>
<name>Q63EX3_BACCZ</name>
<dbReference type="PANTHER" id="PTHR43829">
    <property type="entry name" value="AQUAPORIN OR AQUAGLYCEROPORIN RELATED"/>
    <property type="match status" value="1"/>
</dbReference>
<dbReference type="PANTHER" id="PTHR43829:SF9">
    <property type="entry name" value="AQUAPORIN-9"/>
    <property type="match status" value="1"/>
</dbReference>
<keyword evidence="5 8" id="KW-1133">Transmembrane helix</keyword>
<evidence type="ECO:0000256" key="3">
    <source>
        <dbReference type="ARBA" id="ARBA00022448"/>
    </source>
</evidence>
<feature type="transmembrane region" description="Helical" evidence="8">
    <location>
        <begin position="87"/>
        <end position="110"/>
    </location>
</feature>
<evidence type="ECO:0000256" key="6">
    <source>
        <dbReference type="ARBA" id="ARBA00023136"/>
    </source>
</evidence>
<proteinExistence type="inferred from homology"/>
<dbReference type="InterPro" id="IPR000425">
    <property type="entry name" value="MIP"/>
</dbReference>